<dbReference type="InterPro" id="IPR050228">
    <property type="entry name" value="Carboxylesterase_BioH"/>
</dbReference>
<dbReference type="OrthoDB" id="8444301at2"/>
<reference evidence="2" key="1">
    <citation type="submission" date="2019-09" db="EMBL/GenBank/DDBJ databases">
        <authorList>
            <person name="Teo W.F.A."/>
            <person name="Duangmal K."/>
        </authorList>
    </citation>
    <scope>NUCLEOTIDE SEQUENCE [LARGE SCALE GENOMIC DNA]</scope>
    <source>
        <strain evidence="2">K81G1</strain>
    </source>
</reference>
<sequence>MTTLHVEEWGTGGRTAVLLHGLSGGARSWAAIAEELVRRGYRVLAPELTGHGRSPRASYSRERWADDLLENLPAAPELAIGHSLGGVLLAMIADRLRPARAVYEDPAWYPWAGPSYGETQPGIRAMKALAETDLRAANPRWSEAGLAARLAELREWDPETTRMAYLETAYVPVFPVVPSLLVLADPSPVLAPAIAEHFADVGFESRVVAGAGHFVHLDAHPGFVAALDGWA</sequence>
<evidence type="ECO:0000313" key="2">
    <source>
        <dbReference type="EMBL" id="KAA9162968.1"/>
    </source>
</evidence>
<dbReference type="EMBL" id="VMNW02000011">
    <property type="protein sequence ID" value="KAA9162968.1"/>
    <property type="molecule type" value="Genomic_DNA"/>
</dbReference>
<dbReference type="Proteomes" id="UP000319769">
    <property type="component" value="Unassembled WGS sequence"/>
</dbReference>
<dbReference type="AlphaFoldDB" id="A0A5N0VBM2"/>
<accession>A0A5N0VBM2</accession>
<dbReference type="InterPro" id="IPR000073">
    <property type="entry name" value="AB_hydrolase_1"/>
</dbReference>
<dbReference type="PANTHER" id="PTHR43194:SF2">
    <property type="entry name" value="PEROXISOMAL MEMBRANE PROTEIN LPX1"/>
    <property type="match status" value="1"/>
</dbReference>
<evidence type="ECO:0000259" key="1">
    <source>
        <dbReference type="Pfam" id="PF12697"/>
    </source>
</evidence>
<keyword evidence="3" id="KW-1185">Reference proteome</keyword>
<dbReference type="Gene3D" id="3.40.50.1820">
    <property type="entry name" value="alpha/beta hydrolase"/>
    <property type="match status" value="1"/>
</dbReference>
<feature type="domain" description="AB hydrolase-1" evidence="1">
    <location>
        <begin position="17"/>
        <end position="226"/>
    </location>
</feature>
<dbReference type="RefSeq" id="WP_144751852.1">
    <property type="nucleotide sequence ID" value="NZ_VMNW02000011.1"/>
</dbReference>
<organism evidence="2 3">
    <name type="scientific">Amycolatopsis acidicola</name>
    <dbReference type="NCBI Taxonomy" id="2596893"/>
    <lineage>
        <taxon>Bacteria</taxon>
        <taxon>Bacillati</taxon>
        <taxon>Actinomycetota</taxon>
        <taxon>Actinomycetes</taxon>
        <taxon>Pseudonocardiales</taxon>
        <taxon>Pseudonocardiaceae</taxon>
        <taxon>Amycolatopsis</taxon>
    </lineage>
</organism>
<protein>
    <submittedName>
        <fullName evidence="2">Alpha/beta hydrolase</fullName>
    </submittedName>
</protein>
<comment type="caution">
    <text evidence="2">The sequence shown here is derived from an EMBL/GenBank/DDBJ whole genome shotgun (WGS) entry which is preliminary data.</text>
</comment>
<dbReference type="SUPFAM" id="SSF53474">
    <property type="entry name" value="alpha/beta-Hydrolases"/>
    <property type="match status" value="1"/>
</dbReference>
<keyword evidence="2" id="KW-0378">Hydrolase</keyword>
<name>A0A5N0VBM2_9PSEU</name>
<dbReference type="GO" id="GO:0016787">
    <property type="term" value="F:hydrolase activity"/>
    <property type="evidence" value="ECO:0007669"/>
    <property type="project" value="UniProtKB-KW"/>
</dbReference>
<dbReference type="Pfam" id="PF12697">
    <property type="entry name" value="Abhydrolase_6"/>
    <property type="match status" value="1"/>
</dbReference>
<evidence type="ECO:0000313" key="3">
    <source>
        <dbReference type="Proteomes" id="UP000319769"/>
    </source>
</evidence>
<dbReference type="InterPro" id="IPR029058">
    <property type="entry name" value="AB_hydrolase_fold"/>
</dbReference>
<gene>
    <name evidence="2" type="ORF">FPZ12_010690</name>
</gene>
<dbReference type="PANTHER" id="PTHR43194">
    <property type="entry name" value="HYDROLASE ALPHA/BETA FOLD FAMILY"/>
    <property type="match status" value="1"/>
</dbReference>
<proteinExistence type="predicted"/>